<sequence>MSVENNALNPITPSRRYSIAPMLDGANSHKISIKIKTLKNMNWAM</sequence>
<dbReference type="AlphaFoldDB" id="A0A840RH21"/>
<protein>
    <submittedName>
        <fullName evidence="1">Uncharacterized protein</fullName>
    </submittedName>
</protein>
<organism evidence="1 2">
    <name type="scientific">Silvimonas terrae</name>
    <dbReference type="NCBI Taxonomy" id="300266"/>
    <lineage>
        <taxon>Bacteria</taxon>
        <taxon>Pseudomonadati</taxon>
        <taxon>Pseudomonadota</taxon>
        <taxon>Betaproteobacteria</taxon>
        <taxon>Neisseriales</taxon>
        <taxon>Chitinibacteraceae</taxon>
        <taxon>Silvimonas</taxon>
    </lineage>
</organism>
<evidence type="ECO:0000313" key="1">
    <source>
        <dbReference type="EMBL" id="MBB5191818.1"/>
    </source>
</evidence>
<gene>
    <name evidence="1" type="ORF">HNQ50_002548</name>
</gene>
<reference evidence="1 2" key="1">
    <citation type="submission" date="2020-08" db="EMBL/GenBank/DDBJ databases">
        <title>Genomic Encyclopedia of Type Strains, Phase IV (KMG-IV): sequencing the most valuable type-strain genomes for metagenomic binning, comparative biology and taxonomic classification.</title>
        <authorList>
            <person name="Goeker M."/>
        </authorList>
    </citation>
    <scope>NUCLEOTIDE SEQUENCE [LARGE SCALE GENOMIC DNA]</scope>
    <source>
        <strain evidence="1 2">DSM 18233</strain>
    </source>
</reference>
<evidence type="ECO:0000313" key="2">
    <source>
        <dbReference type="Proteomes" id="UP000543030"/>
    </source>
</evidence>
<proteinExistence type="predicted"/>
<name>A0A840RH21_9NEIS</name>
<dbReference type="EMBL" id="JACHHN010000004">
    <property type="protein sequence ID" value="MBB5191818.1"/>
    <property type="molecule type" value="Genomic_DNA"/>
</dbReference>
<dbReference type="RefSeq" id="WP_184101183.1">
    <property type="nucleotide sequence ID" value="NZ_JACHHN010000004.1"/>
</dbReference>
<keyword evidence="2" id="KW-1185">Reference proteome</keyword>
<accession>A0A840RH21</accession>
<comment type="caution">
    <text evidence="1">The sequence shown here is derived from an EMBL/GenBank/DDBJ whole genome shotgun (WGS) entry which is preliminary data.</text>
</comment>
<dbReference type="Proteomes" id="UP000543030">
    <property type="component" value="Unassembled WGS sequence"/>
</dbReference>